<gene>
    <name evidence="1" type="ORF">J529_3904</name>
</gene>
<proteinExistence type="predicted"/>
<dbReference type="AlphaFoldDB" id="A0A009SEQ1"/>
<evidence type="ECO:0000313" key="2">
    <source>
        <dbReference type="Proteomes" id="UP000020735"/>
    </source>
</evidence>
<dbReference type="EMBL" id="JEXJ01000132">
    <property type="protein sequence ID" value="EXC45088.1"/>
    <property type="molecule type" value="Genomic_DNA"/>
</dbReference>
<evidence type="ECO:0000313" key="1">
    <source>
        <dbReference type="EMBL" id="EXC45088.1"/>
    </source>
</evidence>
<protein>
    <submittedName>
        <fullName evidence="1">Uncharacterized protein</fullName>
    </submittedName>
</protein>
<dbReference type="PATRIC" id="fig|1310630.3.peg.3755"/>
<name>A0A009SEQ1_ACIBA</name>
<reference evidence="1 2" key="1">
    <citation type="submission" date="2014-02" db="EMBL/GenBank/DDBJ databases">
        <title>Comparative genomics and transcriptomics to identify genetic mechanisms underlying the emergence of carbapenem resistant Acinetobacter baumannii (CRAb).</title>
        <authorList>
            <person name="Harris A.D."/>
            <person name="Johnson K.J."/>
            <person name="George J."/>
            <person name="Shefchek K."/>
            <person name="Daugherty S.C."/>
            <person name="Parankush S."/>
            <person name="Sadzewicz L."/>
            <person name="Tallon L."/>
            <person name="Sengamalay N."/>
            <person name="Hazen T.H."/>
            <person name="Rasko D.A."/>
        </authorList>
    </citation>
    <scope>NUCLEOTIDE SEQUENCE [LARGE SCALE GENOMIC DNA]</scope>
    <source>
        <strain evidence="1 2">99063</strain>
    </source>
</reference>
<dbReference type="RefSeq" id="WP_032069084.1">
    <property type="nucleotide sequence ID" value="NZ_JEXJ01000132.1"/>
</dbReference>
<comment type="caution">
    <text evidence="1">The sequence shown here is derived from an EMBL/GenBank/DDBJ whole genome shotgun (WGS) entry which is preliminary data.</text>
</comment>
<organism evidence="1 2">
    <name type="scientific">Acinetobacter baumannii 99063</name>
    <dbReference type="NCBI Taxonomy" id="1310630"/>
    <lineage>
        <taxon>Bacteria</taxon>
        <taxon>Pseudomonadati</taxon>
        <taxon>Pseudomonadota</taxon>
        <taxon>Gammaproteobacteria</taxon>
        <taxon>Moraxellales</taxon>
        <taxon>Moraxellaceae</taxon>
        <taxon>Acinetobacter</taxon>
        <taxon>Acinetobacter calcoaceticus/baumannii complex</taxon>
    </lineage>
</organism>
<dbReference type="Proteomes" id="UP000020735">
    <property type="component" value="Unassembled WGS sequence"/>
</dbReference>
<accession>A0A009SEQ1</accession>
<sequence length="95" mass="10646">MSNKQVFTVVGIEPSQGTFVDQKTGRNVNYDSTNFYVLVPVKQGHGSKVAVQKMPGSSNYQRYKDMTLPCECEFDFNLEFTGQFPKTTLLNVVGL</sequence>